<proteinExistence type="predicted"/>
<gene>
    <name evidence="1" type="ORF">RclHR1_01760017</name>
</gene>
<dbReference type="Proteomes" id="UP000247702">
    <property type="component" value="Unassembled WGS sequence"/>
</dbReference>
<dbReference type="EMBL" id="BEXD01000846">
    <property type="protein sequence ID" value="GBB90593.1"/>
    <property type="molecule type" value="Genomic_DNA"/>
</dbReference>
<reference evidence="1 2" key="1">
    <citation type="submission" date="2017-11" db="EMBL/GenBank/DDBJ databases">
        <title>The genome of Rhizophagus clarus HR1 reveals common genetic basis of auxotrophy among arbuscular mycorrhizal fungi.</title>
        <authorList>
            <person name="Kobayashi Y."/>
        </authorList>
    </citation>
    <scope>NUCLEOTIDE SEQUENCE [LARGE SCALE GENOMIC DNA]</scope>
    <source>
        <strain evidence="1 2">HR1</strain>
    </source>
</reference>
<protein>
    <submittedName>
        <fullName evidence="1">Uncharacterized protein</fullName>
    </submittedName>
</protein>
<evidence type="ECO:0000313" key="1">
    <source>
        <dbReference type="EMBL" id="GBB90593.1"/>
    </source>
</evidence>
<comment type="caution">
    <text evidence="1">The sequence shown here is derived from an EMBL/GenBank/DDBJ whole genome shotgun (WGS) entry which is preliminary data.</text>
</comment>
<dbReference type="AlphaFoldDB" id="A0A2Z6QKC4"/>
<organism evidence="1 2">
    <name type="scientific">Rhizophagus clarus</name>
    <dbReference type="NCBI Taxonomy" id="94130"/>
    <lineage>
        <taxon>Eukaryota</taxon>
        <taxon>Fungi</taxon>
        <taxon>Fungi incertae sedis</taxon>
        <taxon>Mucoromycota</taxon>
        <taxon>Glomeromycotina</taxon>
        <taxon>Glomeromycetes</taxon>
        <taxon>Glomerales</taxon>
        <taxon>Glomeraceae</taxon>
        <taxon>Rhizophagus</taxon>
    </lineage>
</organism>
<keyword evidence="2" id="KW-1185">Reference proteome</keyword>
<evidence type="ECO:0000313" key="2">
    <source>
        <dbReference type="Proteomes" id="UP000247702"/>
    </source>
</evidence>
<accession>A0A2Z6QKC4</accession>
<name>A0A2Z6QKC4_9GLOM</name>
<sequence length="79" mass="8999">MQGTLCRYQKIVIPYGFTGKMMDPSNFQQMCGKVTSLDLSHSDYIQTIKGRKKNHISFEKSGTALEIISMIETKVKLRP</sequence>